<gene>
    <name evidence="1" type="ORF">PGLA1383_LOCUS35148</name>
</gene>
<sequence length="152" mass="16270">MRGQWLESEADASGFQIVARYVAAGSCSLDAAWCGFAAGCRVVDTAAIAAASALKYASWEESPSAARCTQTQAVATKDYLGQALAGNLIPQRLPSDISLDCAGVDTGASNGLKRFGIFAFDLNKNLGSLLLFWRLAFLELQATSWKLKWKLL</sequence>
<dbReference type="AlphaFoldDB" id="A0A813G3S2"/>
<comment type="caution">
    <text evidence="1">The sequence shown here is derived from an EMBL/GenBank/DDBJ whole genome shotgun (WGS) entry which is preliminary data.</text>
</comment>
<evidence type="ECO:0000313" key="2">
    <source>
        <dbReference type="Proteomes" id="UP000654075"/>
    </source>
</evidence>
<dbReference type="EMBL" id="CAJNNV010026176">
    <property type="protein sequence ID" value="CAE8617487.1"/>
    <property type="molecule type" value="Genomic_DNA"/>
</dbReference>
<evidence type="ECO:0000313" key="1">
    <source>
        <dbReference type="EMBL" id="CAE8617487.1"/>
    </source>
</evidence>
<dbReference type="Proteomes" id="UP000654075">
    <property type="component" value="Unassembled WGS sequence"/>
</dbReference>
<protein>
    <submittedName>
        <fullName evidence="1">Uncharacterized protein</fullName>
    </submittedName>
</protein>
<accession>A0A813G3S2</accession>
<organism evidence="1 2">
    <name type="scientific">Polarella glacialis</name>
    <name type="common">Dinoflagellate</name>
    <dbReference type="NCBI Taxonomy" id="89957"/>
    <lineage>
        <taxon>Eukaryota</taxon>
        <taxon>Sar</taxon>
        <taxon>Alveolata</taxon>
        <taxon>Dinophyceae</taxon>
        <taxon>Suessiales</taxon>
        <taxon>Suessiaceae</taxon>
        <taxon>Polarella</taxon>
    </lineage>
</organism>
<keyword evidence="2" id="KW-1185">Reference proteome</keyword>
<proteinExistence type="predicted"/>
<reference evidence="1" key="1">
    <citation type="submission" date="2021-02" db="EMBL/GenBank/DDBJ databases">
        <authorList>
            <person name="Dougan E. K."/>
            <person name="Rhodes N."/>
            <person name="Thang M."/>
            <person name="Chan C."/>
        </authorList>
    </citation>
    <scope>NUCLEOTIDE SEQUENCE</scope>
</reference>
<name>A0A813G3S2_POLGL</name>